<proteinExistence type="predicted"/>
<keyword evidence="1" id="KW-0812">Transmembrane</keyword>
<dbReference type="InterPro" id="IPR021385">
    <property type="entry name" value="DUF3017"/>
</dbReference>
<organism evidence="2 3">
    <name type="scientific">Actinocorallia libanotica</name>
    <dbReference type="NCBI Taxonomy" id="46162"/>
    <lineage>
        <taxon>Bacteria</taxon>
        <taxon>Bacillati</taxon>
        <taxon>Actinomycetota</taxon>
        <taxon>Actinomycetes</taxon>
        <taxon>Streptosporangiales</taxon>
        <taxon>Thermomonosporaceae</taxon>
        <taxon>Actinocorallia</taxon>
    </lineage>
</organism>
<reference evidence="2 3" key="1">
    <citation type="journal article" date="2019" name="Int. J. Syst. Evol. Microbiol.">
        <title>The Global Catalogue of Microorganisms (GCM) 10K type strain sequencing project: providing services to taxonomists for standard genome sequencing and annotation.</title>
        <authorList>
            <consortium name="The Broad Institute Genomics Platform"/>
            <consortium name="The Broad Institute Genome Sequencing Center for Infectious Disease"/>
            <person name="Wu L."/>
            <person name="Ma J."/>
        </authorList>
    </citation>
    <scope>NUCLEOTIDE SEQUENCE [LARGE SCALE GENOMIC DNA]</scope>
    <source>
        <strain evidence="2 3">JCM 10696</strain>
    </source>
</reference>
<evidence type="ECO:0000256" key="1">
    <source>
        <dbReference type="SAM" id="Phobius"/>
    </source>
</evidence>
<evidence type="ECO:0000313" key="3">
    <source>
        <dbReference type="Proteomes" id="UP001500665"/>
    </source>
</evidence>
<keyword evidence="1" id="KW-0472">Membrane</keyword>
<evidence type="ECO:0008006" key="4">
    <source>
        <dbReference type="Google" id="ProtNLM"/>
    </source>
</evidence>
<feature type="transmembrane region" description="Helical" evidence="1">
    <location>
        <begin position="73"/>
        <end position="93"/>
    </location>
</feature>
<feature type="transmembrane region" description="Helical" evidence="1">
    <location>
        <begin position="12"/>
        <end position="35"/>
    </location>
</feature>
<accession>A0ABN1RLB6</accession>
<comment type="caution">
    <text evidence="2">The sequence shown here is derived from an EMBL/GenBank/DDBJ whole genome shotgun (WGS) entry which is preliminary data.</text>
</comment>
<dbReference type="EMBL" id="BAAAHH010000022">
    <property type="protein sequence ID" value="GAA0959473.1"/>
    <property type="molecule type" value="Genomic_DNA"/>
</dbReference>
<name>A0ABN1RLB6_9ACTN</name>
<evidence type="ECO:0000313" key="2">
    <source>
        <dbReference type="EMBL" id="GAA0959473.1"/>
    </source>
</evidence>
<keyword evidence="3" id="KW-1185">Reference proteome</keyword>
<gene>
    <name evidence="2" type="ORF">GCM10009550_49320</name>
</gene>
<sequence>MMTSEQGERGRGRLAGHAPYVIVLIGVLGGLFASWQNFRSGAYIMAASMLCGAACRAFLPEERLGFLVTRKRVTDITVMASLGLGLAFFAWTARGG</sequence>
<dbReference type="Pfam" id="PF11222">
    <property type="entry name" value="DUF3017"/>
    <property type="match status" value="1"/>
</dbReference>
<protein>
    <recommendedName>
        <fullName evidence="4">DUF3017 family protein</fullName>
    </recommendedName>
</protein>
<keyword evidence="1" id="KW-1133">Transmembrane helix</keyword>
<dbReference type="Proteomes" id="UP001500665">
    <property type="component" value="Unassembled WGS sequence"/>
</dbReference>